<accession>A0ABR4CL93</accession>
<keyword evidence="2" id="KW-1185">Reference proteome</keyword>
<dbReference type="PANTHER" id="PTHR42085">
    <property type="entry name" value="F-BOX DOMAIN-CONTAINING PROTEIN"/>
    <property type="match status" value="1"/>
</dbReference>
<dbReference type="Proteomes" id="UP001595075">
    <property type="component" value="Unassembled WGS sequence"/>
</dbReference>
<proteinExistence type="predicted"/>
<evidence type="ECO:0000313" key="1">
    <source>
        <dbReference type="EMBL" id="KAL2070717.1"/>
    </source>
</evidence>
<organism evidence="1 2">
    <name type="scientific">Oculimacula yallundae</name>
    <dbReference type="NCBI Taxonomy" id="86028"/>
    <lineage>
        <taxon>Eukaryota</taxon>
        <taxon>Fungi</taxon>
        <taxon>Dikarya</taxon>
        <taxon>Ascomycota</taxon>
        <taxon>Pezizomycotina</taxon>
        <taxon>Leotiomycetes</taxon>
        <taxon>Helotiales</taxon>
        <taxon>Ploettnerulaceae</taxon>
        <taxon>Oculimacula</taxon>
    </lineage>
</organism>
<dbReference type="EMBL" id="JAZHXI010000006">
    <property type="protein sequence ID" value="KAL2070717.1"/>
    <property type="molecule type" value="Genomic_DNA"/>
</dbReference>
<comment type="caution">
    <text evidence="1">The sequence shown here is derived from an EMBL/GenBank/DDBJ whole genome shotgun (WGS) entry which is preliminary data.</text>
</comment>
<protein>
    <submittedName>
        <fullName evidence="1">Uncharacterized protein</fullName>
    </submittedName>
</protein>
<evidence type="ECO:0000313" key="2">
    <source>
        <dbReference type="Proteomes" id="UP001595075"/>
    </source>
</evidence>
<sequence>MARMVCRIKYRRGEPLGLTKYPAPSFTSFPLEIRNKIYKLLLTDSEPIVVYTKSLIPSRDMHDSENRELQSSKVAAVTFGLLKLNRQISIEAAAIFYHDNVFRFGKSQHWPLEEPWDAMFSFFLTIGPRNRSYVRYVEAEIPRSKSVSKLPNGTVSSMVCGSLWLRKVHAKDQHTRIYPPAHDEYIGLAVDHVSPAIEAVFRLLGPDGSDLKMSLLLSTAYLPGATFYDMGEHSVWSGEIPDHIERMRRQFTGRSGGEGVRVDVQWKATIPKTEMESQLGEGKPKSHGWDVLDIHDLVGPLRCYDHIGHETCATFRRRSTIKPEGRQLTI</sequence>
<dbReference type="InterPro" id="IPR038883">
    <property type="entry name" value="AN11006-like"/>
</dbReference>
<name>A0ABR4CL93_9HELO</name>
<gene>
    <name evidence="1" type="ORF">VTL71DRAFT_13743</name>
</gene>
<reference evidence="1 2" key="1">
    <citation type="journal article" date="2024" name="Commun. Biol.">
        <title>Comparative genomic analysis of thermophilic fungi reveals convergent evolutionary adaptations and gene losses.</title>
        <authorList>
            <person name="Steindorff A.S."/>
            <person name="Aguilar-Pontes M.V."/>
            <person name="Robinson A.J."/>
            <person name="Andreopoulos B."/>
            <person name="LaButti K."/>
            <person name="Kuo A."/>
            <person name="Mondo S."/>
            <person name="Riley R."/>
            <person name="Otillar R."/>
            <person name="Haridas S."/>
            <person name="Lipzen A."/>
            <person name="Grimwood J."/>
            <person name="Schmutz J."/>
            <person name="Clum A."/>
            <person name="Reid I.D."/>
            <person name="Moisan M.C."/>
            <person name="Butler G."/>
            <person name="Nguyen T.T.M."/>
            <person name="Dewar K."/>
            <person name="Conant G."/>
            <person name="Drula E."/>
            <person name="Henrissat B."/>
            <person name="Hansel C."/>
            <person name="Singer S."/>
            <person name="Hutchinson M.I."/>
            <person name="de Vries R.P."/>
            <person name="Natvig D.O."/>
            <person name="Powell A.J."/>
            <person name="Tsang A."/>
            <person name="Grigoriev I.V."/>
        </authorList>
    </citation>
    <scope>NUCLEOTIDE SEQUENCE [LARGE SCALE GENOMIC DNA]</scope>
    <source>
        <strain evidence="1 2">CBS 494.80</strain>
    </source>
</reference>
<dbReference type="PANTHER" id="PTHR42085:SF1">
    <property type="entry name" value="F-BOX DOMAIN-CONTAINING PROTEIN"/>
    <property type="match status" value="1"/>
</dbReference>